<evidence type="ECO:0000313" key="2">
    <source>
        <dbReference type="EMBL" id="QBD75473.1"/>
    </source>
</evidence>
<sequence length="337" mass="37012">MTLRNHLPTAVIIEHLKAAVPSLMKDAHVPGLSLSLIRDAQIVWSGAWGVKQAETEEPVTIHTIFQAASLSKPLFAYAVLSLVQRGSIELDRPVTCYLPTAFVPNDPLLERITVRMVLSHLTGWPNWREDGQPLVRLRAPGEHFGYSGEGFGYLQQAVECVTGQPLETFMQQSVFARLGMSHSSYLWGSGEDAESATGHDHLGKPLPSFTMDLPHAAASLQTTPSDYARFLCALLEPSAAPGTLSLAWREEMLRPQVQLEAEVAWGLGWGLQNTKDGWACWHSGDNPGFKNFTLAYPQIQIGMVIMTNGDGGAALWEPLLQTSLGGRYPLFAWIARQ</sequence>
<dbReference type="EMBL" id="CP035758">
    <property type="protein sequence ID" value="QBD75473.1"/>
    <property type="molecule type" value="Genomic_DNA"/>
</dbReference>
<dbReference type="AlphaFoldDB" id="A0A4P6JK93"/>
<organism evidence="2 3">
    <name type="scientific">Ktedonosporobacter rubrisoli</name>
    <dbReference type="NCBI Taxonomy" id="2509675"/>
    <lineage>
        <taxon>Bacteria</taxon>
        <taxon>Bacillati</taxon>
        <taxon>Chloroflexota</taxon>
        <taxon>Ktedonobacteria</taxon>
        <taxon>Ktedonobacterales</taxon>
        <taxon>Ktedonosporobacteraceae</taxon>
        <taxon>Ktedonosporobacter</taxon>
    </lineage>
</organism>
<dbReference type="GO" id="GO:0016787">
    <property type="term" value="F:hydrolase activity"/>
    <property type="evidence" value="ECO:0007669"/>
    <property type="project" value="UniProtKB-KW"/>
</dbReference>
<dbReference type="InterPro" id="IPR001466">
    <property type="entry name" value="Beta-lactam-related"/>
</dbReference>
<reference evidence="2 3" key="1">
    <citation type="submission" date="2019-01" db="EMBL/GenBank/DDBJ databases">
        <title>Ktedonosporobacter rubrisoli SCAWS-G2.</title>
        <authorList>
            <person name="Huang Y."/>
            <person name="Yan B."/>
        </authorList>
    </citation>
    <scope>NUCLEOTIDE SEQUENCE [LARGE SCALE GENOMIC DNA]</scope>
    <source>
        <strain evidence="2 3">SCAWS-G2</strain>
    </source>
</reference>
<dbReference type="SUPFAM" id="SSF56601">
    <property type="entry name" value="beta-lactamase/transpeptidase-like"/>
    <property type="match status" value="1"/>
</dbReference>
<dbReference type="RefSeq" id="WP_129886071.1">
    <property type="nucleotide sequence ID" value="NZ_CP035758.1"/>
</dbReference>
<feature type="domain" description="Beta-lactamase-related" evidence="1">
    <location>
        <begin position="17"/>
        <end position="313"/>
    </location>
</feature>
<dbReference type="Gene3D" id="3.40.710.10">
    <property type="entry name" value="DD-peptidase/beta-lactamase superfamily"/>
    <property type="match status" value="1"/>
</dbReference>
<dbReference type="KEGG" id="kbs:EPA93_05435"/>
<accession>A0A4P6JK93</accession>
<proteinExistence type="predicted"/>
<dbReference type="InterPro" id="IPR050789">
    <property type="entry name" value="Diverse_Enzym_Activities"/>
</dbReference>
<name>A0A4P6JK93_KTERU</name>
<dbReference type="Pfam" id="PF00144">
    <property type="entry name" value="Beta-lactamase"/>
    <property type="match status" value="1"/>
</dbReference>
<gene>
    <name evidence="2" type="ORF">EPA93_05435</name>
</gene>
<evidence type="ECO:0000259" key="1">
    <source>
        <dbReference type="Pfam" id="PF00144"/>
    </source>
</evidence>
<dbReference type="InterPro" id="IPR012338">
    <property type="entry name" value="Beta-lactam/transpept-like"/>
</dbReference>
<dbReference type="Proteomes" id="UP000290365">
    <property type="component" value="Chromosome"/>
</dbReference>
<evidence type="ECO:0000313" key="3">
    <source>
        <dbReference type="Proteomes" id="UP000290365"/>
    </source>
</evidence>
<keyword evidence="2" id="KW-0378">Hydrolase</keyword>
<dbReference type="PANTHER" id="PTHR43283:SF18">
    <property type="match status" value="1"/>
</dbReference>
<protein>
    <submittedName>
        <fullName evidence="2">Class A beta-lactamase-related serine hydrolase</fullName>
    </submittedName>
</protein>
<dbReference type="PANTHER" id="PTHR43283">
    <property type="entry name" value="BETA-LACTAMASE-RELATED"/>
    <property type="match status" value="1"/>
</dbReference>
<keyword evidence="3" id="KW-1185">Reference proteome</keyword>
<dbReference type="OrthoDB" id="9797709at2"/>